<dbReference type="EMBL" id="HBUF01230307">
    <property type="protein sequence ID" value="CAG6673085.1"/>
    <property type="molecule type" value="Transcribed_RNA"/>
</dbReference>
<evidence type="ECO:0000313" key="1">
    <source>
        <dbReference type="EMBL" id="CAG6673085.1"/>
    </source>
</evidence>
<dbReference type="EMBL" id="HBUF01230309">
    <property type="protein sequence ID" value="CAG6673087.1"/>
    <property type="molecule type" value="Transcribed_RNA"/>
</dbReference>
<sequence>MDFSVPKRILAILDFERLSIFEGFRGSFFPKFGGANFESVTKYIGFELIAILQSLSYIKESFALSTCQLTCRLYVSFLCTKKYLQSRYTFPGMFKMLFLHTYIYEIAYMTDQCNRIG</sequence>
<dbReference type="AlphaFoldDB" id="A0A8D8WWL5"/>
<reference evidence="1" key="1">
    <citation type="submission" date="2021-05" db="EMBL/GenBank/DDBJ databases">
        <authorList>
            <person name="Alioto T."/>
            <person name="Alioto T."/>
            <person name="Gomez Garrido J."/>
        </authorList>
    </citation>
    <scope>NUCLEOTIDE SEQUENCE</scope>
</reference>
<accession>A0A8D8WWL5</accession>
<proteinExistence type="predicted"/>
<name>A0A8D8WWL5_9HEMI</name>
<protein>
    <submittedName>
        <fullName evidence="1">Uncharacterized protein</fullName>
    </submittedName>
</protein>
<organism evidence="1">
    <name type="scientific">Cacopsylla melanoneura</name>
    <dbReference type="NCBI Taxonomy" id="428564"/>
    <lineage>
        <taxon>Eukaryota</taxon>
        <taxon>Metazoa</taxon>
        <taxon>Ecdysozoa</taxon>
        <taxon>Arthropoda</taxon>
        <taxon>Hexapoda</taxon>
        <taxon>Insecta</taxon>
        <taxon>Pterygota</taxon>
        <taxon>Neoptera</taxon>
        <taxon>Paraneoptera</taxon>
        <taxon>Hemiptera</taxon>
        <taxon>Sternorrhyncha</taxon>
        <taxon>Psylloidea</taxon>
        <taxon>Psyllidae</taxon>
        <taxon>Psyllinae</taxon>
        <taxon>Cacopsylla</taxon>
    </lineage>
</organism>